<feature type="transmembrane region" description="Helical" evidence="4">
    <location>
        <begin position="280"/>
        <end position="296"/>
    </location>
</feature>
<evidence type="ECO:0000256" key="4">
    <source>
        <dbReference type="SAM" id="Phobius"/>
    </source>
</evidence>
<comment type="caution">
    <text evidence="6">The sequence shown here is derived from an EMBL/GenBank/DDBJ whole genome shotgun (WGS) entry which is preliminary data.</text>
</comment>
<feature type="transmembrane region" description="Helical" evidence="4">
    <location>
        <begin position="56"/>
        <end position="73"/>
    </location>
</feature>
<evidence type="ECO:0000313" key="7">
    <source>
        <dbReference type="Proteomes" id="UP000255334"/>
    </source>
</evidence>
<dbReference type="PANTHER" id="PTHR45138:SF9">
    <property type="entry name" value="DIGUANYLATE CYCLASE DGCM-RELATED"/>
    <property type="match status" value="1"/>
</dbReference>
<comment type="catalytic activity">
    <reaction evidence="3">
        <text>2 GTP = 3',3'-c-di-GMP + 2 diphosphate</text>
        <dbReference type="Rhea" id="RHEA:24898"/>
        <dbReference type="ChEBI" id="CHEBI:33019"/>
        <dbReference type="ChEBI" id="CHEBI:37565"/>
        <dbReference type="ChEBI" id="CHEBI:58805"/>
        <dbReference type="EC" id="2.7.7.65"/>
    </reaction>
</comment>
<dbReference type="OrthoDB" id="9803824at2"/>
<dbReference type="NCBIfam" id="TIGR00254">
    <property type="entry name" value="GGDEF"/>
    <property type="match status" value="1"/>
</dbReference>
<evidence type="ECO:0000259" key="5">
    <source>
        <dbReference type="PROSITE" id="PS50887"/>
    </source>
</evidence>
<feature type="transmembrane region" description="Helical" evidence="4">
    <location>
        <begin position="156"/>
        <end position="177"/>
    </location>
</feature>
<dbReference type="InterPro" id="IPR050469">
    <property type="entry name" value="Diguanylate_Cyclase"/>
</dbReference>
<dbReference type="GO" id="GO:1902201">
    <property type="term" value="P:negative regulation of bacterial-type flagellum-dependent cell motility"/>
    <property type="evidence" value="ECO:0007669"/>
    <property type="project" value="TreeGrafter"/>
</dbReference>
<feature type="transmembrane region" description="Helical" evidence="4">
    <location>
        <begin position="255"/>
        <end position="274"/>
    </location>
</feature>
<comment type="cofactor">
    <cofactor evidence="1">
        <name>Mg(2+)</name>
        <dbReference type="ChEBI" id="CHEBI:18420"/>
    </cofactor>
</comment>
<dbReference type="InterPro" id="IPR043128">
    <property type="entry name" value="Rev_trsase/Diguanyl_cyclase"/>
</dbReference>
<dbReference type="PROSITE" id="PS50887">
    <property type="entry name" value="GGDEF"/>
    <property type="match status" value="1"/>
</dbReference>
<feature type="transmembrane region" description="Helical" evidence="4">
    <location>
        <begin position="186"/>
        <end position="204"/>
    </location>
</feature>
<evidence type="ECO:0000256" key="1">
    <source>
        <dbReference type="ARBA" id="ARBA00001946"/>
    </source>
</evidence>
<evidence type="ECO:0000256" key="3">
    <source>
        <dbReference type="ARBA" id="ARBA00034247"/>
    </source>
</evidence>
<protein>
    <recommendedName>
        <fullName evidence="2">diguanylate cyclase</fullName>
        <ecNumber evidence="2">2.7.7.65</ecNumber>
    </recommendedName>
</protein>
<accession>A0A370XE54</accession>
<organism evidence="6 7">
    <name type="scientific">Dyella psychrodurans</name>
    <dbReference type="NCBI Taxonomy" id="1927960"/>
    <lineage>
        <taxon>Bacteria</taxon>
        <taxon>Pseudomonadati</taxon>
        <taxon>Pseudomonadota</taxon>
        <taxon>Gammaproteobacteria</taxon>
        <taxon>Lysobacterales</taxon>
        <taxon>Rhodanobacteraceae</taxon>
        <taxon>Dyella</taxon>
    </lineage>
</organism>
<dbReference type="AlphaFoldDB" id="A0A370XE54"/>
<name>A0A370XE54_9GAMM</name>
<dbReference type="Proteomes" id="UP000255334">
    <property type="component" value="Unassembled WGS sequence"/>
</dbReference>
<feature type="domain" description="GGDEF" evidence="5">
    <location>
        <begin position="353"/>
        <end position="488"/>
    </location>
</feature>
<keyword evidence="7" id="KW-1185">Reference proteome</keyword>
<keyword evidence="4" id="KW-0472">Membrane</keyword>
<gene>
    <name evidence="6" type="ORF">DWU99_04895</name>
</gene>
<dbReference type="EC" id="2.7.7.65" evidence="2"/>
<dbReference type="GO" id="GO:0043709">
    <property type="term" value="P:cell adhesion involved in single-species biofilm formation"/>
    <property type="evidence" value="ECO:0007669"/>
    <property type="project" value="TreeGrafter"/>
</dbReference>
<dbReference type="SMART" id="SM00267">
    <property type="entry name" value="GGDEF"/>
    <property type="match status" value="1"/>
</dbReference>
<proteinExistence type="predicted"/>
<reference evidence="6 7" key="1">
    <citation type="submission" date="2018-07" db="EMBL/GenBank/DDBJ databases">
        <title>Dyella monticola sp. nov. and Dyella psychrodurans sp. nov. isolated from monsoon evergreen broad-leaved forest soil of Dinghu Mountain, China.</title>
        <authorList>
            <person name="Gao Z."/>
            <person name="Qiu L."/>
        </authorList>
    </citation>
    <scope>NUCLEOTIDE SEQUENCE [LARGE SCALE GENOMIC DNA]</scope>
    <source>
        <strain evidence="6 7">4MSK11</strain>
    </source>
</reference>
<dbReference type="CDD" id="cd01949">
    <property type="entry name" value="GGDEF"/>
    <property type="match status" value="1"/>
</dbReference>
<dbReference type="InterPro" id="IPR000160">
    <property type="entry name" value="GGDEF_dom"/>
</dbReference>
<evidence type="ECO:0000256" key="2">
    <source>
        <dbReference type="ARBA" id="ARBA00012528"/>
    </source>
</evidence>
<dbReference type="Pfam" id="PF00990">
    <property type="entry name" value="GGDEF"/>
    <property type="match status" value="1"/>
</dbReference>
<feature type="transmembrane region" description="Helical" evidence="4">
    <location>
        <begin position="124"/>
        <end position="144"/>
    </location>
</feature>
<dbReference type="FunFam" id="3.30.70.270:FF:000001">
    <property type="entry name" value="Diguanylate cyclase domain protein"/>
    <property type="match status" value="1"/>
</dbReference>
<dbReference type="Gene3D" id="3.30.70.270">
    <property type="match status" value="1"/>
</dbReference>
<dbReference type="PANTHER" id="PTHR45138">
    <property type="entry name" value="REGULATORY COMPONENTS OF SENSORY TRANSDUCTION SYSTEM"/>
    <property type="match status" value="1"/>
</dbReference>
<keyword evidence="4" id="KW-0812">Transmembrane</keyword>
<evidence type="ECO:0000313" key="6">
    <source>
        <dbReference type="EMBL" id="RDS86572.1"/>
    </source>
</evidence>
<dbReference type="EMBL" id="QRBF01000001">
    <property type="protein sequence ID" value="RDS86572.1"/>
    <property type="molecule type" value="Genomic_DNA"/>
</dbReference>
<dbReference type="GO" id="GO:0005886">
    <property type="term" value="C:plasma membrane"/>
    <property type="evidence" value="ECO:0007669"/>
    <property type="project" value="TreeGrafter"/>
</dbReference>
<dbReference type="InterPro" id="IPR029787">
    <property type="entry name" value="Nucleotide_cyclase"/>
</dbReference>
<feature type="transmembrane region" description="Helical" evidence="4">
    <location>
        <begin position="26"/>
        <end position="44"/>
    </location>
</feature>
<feature type="transmembrane region" description="Helical" evidence="4">
    <location>
        <begin position="216"/>
        <end position="235"/>
    </location>
</feature>
<dbReference type="SUPFAM" id="SSF55073">
    <property type="entry name" value="Nucleotide cyclase"/>
    <property type="match status" value="1"/>
</dbReference>
<dbReference type="GO" id="GO:0052621">
    <property type="term" value="F:diguanylate cyclase activity"/>
    <property type="evidence" value="ECO:0007669"/>
    <property type="project" value="UniProtKB-EC"/>
</dbReference>
<keyword evidence="4" id="KW-1133">Transmembrane helix</keyword>
<sequence length="488" mass="53570">MMPLLAIGFVLLHAMSILLLPGHAMAASYVFLVVAPLLACAFAVRRGLMMGLAPAQGWSLAALSMLLWTLGMASSLYQDLFLSNSNLAPGETMLLYILYGVPISYAVAIVGVESRSHIQRGIDAVLAALLGYLYFVLMFSWTTLQGVSSQQSAQMIAYMFDVENAFLAVMTTVRFFAADAPRQRHLFAAMASFTWLYGISSAYYNHHVALDISPNIGTLYDVMVDVPFLVFILMAWRMPSRIPLTLNPPLGLVRFVRIGSPLLLALSVLAIALLVLRQRFALGVAGVVIAVIGYGLRSILSQVRQIETADRLRSDHTMLAELALHDGLTGLLNRRAFEEAIGREWRQALRTQQAVSLLLIDVDMFKQYNDRYGHLAGDACLRDVAAILTQAVQRPMDLLARYGGEEFVLILPSTPLAGAKEVADRLCKLVRQLNLPHDDSPIQRITVSIGAASIVPTHDALPDALIASADRALYEAKRKGRNRFELAT</sequence>
<feature type="transmembrane region" description="Helical" evidence="4">
    <location>
        <begin position="93"/>
        <end position="112"/>
    </location>
</feature>